<organism evidence="2 3">
    <name type="scientific">Hyalella azteca</name>
    <name type="common">Amphipod</name>
    <dbReference type="NCBI Taxonomy" id="294128"/>
    <lineage>
        <taxon>Eukaryota</taxon>
        <taxon>Metazoa</taxon>
        <taxon>Ecdysozoa</taxon>
        <taxon>Arthropoda</taxon>
        <taxon>Crustacea</taxon>
        <taxon>Multicrustacea</taxon>
        <taxon>Malacostraca</taxon>
        <taxon>Eumalacostraca</taxon>
        <taxon>Peracarida</taxon>
        <taxon>Amphipoda</taxon>
        <taxon>Senticaudata</taxon>
        <taxon>Talitrida</taxon>
        <taxon>Talitroidea</taxon>
        <taxon>Hyalellidae</taxon>
        <taxon>Hyalella</taxon>
    </lineage>
</organism>
<feature type="region of interest" description="Disordered" evidence="1">
    <location>
        <begin position="162"/>
        <end position="208"/>
    </location>
</feature>
<feature type="region of interest" description="Disordered" evidence="1">
    <location>
        <begin position="1"/>
        <end position="23"/>
    </location>
</feature>
<dbReference type="RefSeq" id="XP_018021155.2">
    <property type="nucleotide sequence ID" value="XM_018165666.2"/>
</dbReference>
<evidence type="ECO:0000256" key="1">
    <source>
        <dbReference type="SAM" id="MobiDB-lite"/>
    </source>
</evidence>
<dbReference type="Proteomes" id="UP000694843">
    <property type="component" value="Unplaced"/>
</dbReference>
<gene>
    <name evidence="3" type="primary">LOC108677447</name>
</gene>
<feature type="compositionally biased region" description="Basic and acidic residues" evidence="1">
    <location>
        <begin position="1"/>
        <end position="12"/>
    </location>
</feature>
<feature type="compositionally biased region" description="Basic and acidic residues" evidence="1">
    <location>
        <begin position="190"/>
        <end position="208"/>
    </location>
</feature>
<feature type="region of interest" description="Disordered" evidence="1">
    <location>
        <begin position="117"/>
        <end position="141"/>
    </location>
</feature>
<keyword evidence="2" id="KW-1185">Reference proteome</keyword>
<evidence type="ECO:0000313" key="3">
    <source>
        <dbReference type="RefSeq" id="XP_018021155.2"/>
    </source>
</evidence>
<sequence>MCRSSLRRERLRAPASTGSALRESKLRNSIPGLGFSQGGFSLSSWAWIGSIDPSGQSRITPLELPTSQEAAQDAEAQSWPTLSKLVHDVKKLTAADKVIYDRTSNIPLQPSNKQLATHDSLSMGVSTEKRRRRGLLSSLSSKKRKLDESISEVAAHSALPVGVRPSCRGKTGKKKETAMKKRREITPGIEEGKKTANKKESKKLKDSVETSIMTVTDPSSQECCTLAREITPGVDPSAAVRSSPVIIAPLRNSSAPAMIAEASDSDYGPVCPAVSSAPPPSQEVQAPSPLQDGPHRRQTRQQPRRLDGRVPQNQGRQGRDQFRAAKQIEHIRMGYFRDQTVCAVVDPTSQVLSMTQASEANEVEEGEEVVMESPDPIYGPENGIAVDEACIIVEDHDTEFELVEEGEKDKSEGAVGVQEAPLLNASHVQEAPLEVLQPSKCFIAASESDEICLWESQVTRDLPVKETRKCEKRFADGQSHDNQARTNQIIVDGVNVFKNVSAWDKKSGKSDPPPCR</sequence>
<feature type="region of interest" description="Disordered" evidence="1">
    <location>
        <begin position="263"/>
        <end position="321"/>
    </location>
</feature>
<dbReference type="KEGG" id="hazt:108677447"/>
<reference evidence="3" key="1">
    <citation type="submission" date="2025-08" db="UniProtKB">
        <authorList>
            <consortium name="RefSeq"/>
        </authorList>
    </citation>
    <scope>IDENTIFICATION</scope>
    <source>
        <tissue evidence="3">Whole organism</tissue>
    </source>
</reference>
<evidence type="ECO:0000313" key="2">
    <source>
        <dbReference type="Proteomes" id="UP000694843"/>
    </source>
</evidence>
<protein>
    <submittedName>
        <fullName evidence="3">Uncharacterized protein LOC108677447</fullName>
    </submittedName>
</protein>
<accession>A0A8B7P5C8</accession>
<dbReference type="GeneID" id="108677447"/>
<proteinExistence type="predicted"/>
<feature type="compositionally biased region" description="Low complexity" evidence="1">
    <location>
        <begin position="269"/>
        <end position="289"/>
    </location>
</feature>
<dbReference type="AlphaFoldDB" id="A0A8B7P5C8"/>
<name>A0A8B7P5C8_HYAAZ</name>